<dbReference type="AlphaFoldDB" id="A0AAE0F6W6"/>
<accession>A0AAE0F6W6</accession>
<dbReference type="Proteomes" id="UP001190700">
    <property type="component" value="Unassembled WGS sequence"/>
</dbReference>
<evidence type="ECO:0000313" key="2">
    <source>
        <dbReference type="Proteomes" id="UP001190700"/>
    </source>
</evidence>
<proteinExistence type="predicted"/>
<sequence length="508" mass="57406">MSFHLSTDNPPADDANAAEGSGIPIAYPIAHEYDTPGNNDFFYDAIDTDKEAAGLAFEQICVSRFSYLTQDFKDNFYVLTFQKFCEAYKIEISDIPERLKTVSRLFRYSNTITDETAEGAVITLHTSPVGIVSIGKIDDRLEKLEKAVKLTIDSPECVTVEKEITNFLTFIYNGENDTPSREQWFSQSHDYYVERYGYLCSALDTIQETQKSIGSYACANFILASIEAYPTTSNDQTEIFARCWLKLMFADDKSEYLIDVVYALLSAHRQITHKFMDELHSVYSTVVKTHRGLRDEFAAACKEMFVEHVKTHENEWHSSLIDELNILDIQLSTTTQENATTNTNATPRDESHGMLLRVREWLDNVASKQDCAPQMALGVARTNAAYAFKNLIERHDNAIKSYNLIAGPAQLQRIRDCDGINLPEGLYFEATQVIDLDRRARILHKMLVDRPSGFATTEYSDPLPAWMSNARSDDEAEVCGYLAVLQGGVQHVYKIPNAQLFTLGVLPK</sequence>
<gene>
    <name evidence="1" type="ORF">CYMTET_36995</name>
</gene>
<organism evidence="1 2">
    <name type="scientific">Cymbomonas tetramitiformis</name>
    <dbReference type="NCBI Taxonomy" id="36881"/>
    <lineage>
        <taxon>Eukaryota</taxon>
        <taxon>Viridiplantae</taxon>
        <taxon>Chlorophyta</taxon>
        <taxon>Pyramimonadophyceae</taxon>
        <taxon>Pyramimonadales</taxon>
        <taxon>Pyramimonadaceae</taxon>
        <taxon>Cymbomonas</taxon>
    </lineage>
</organism>
<protein>
    <submittedName>
        <fullName evidence="1">Uncharacterized protein</fullName>
    </submittedName>
</protein>
<evidence type="ECO:0000313" key="1">
    <source>
        <dbReference type="EMBL" id="KAK3253764.1"/>
    </source>
</evidence>
<name>A0AAE0F6W6_9CHLO</name>
<keyword evidence="2" id="KW-1185">Reference proteome</keyword>
<comment type="caution">
    <text evidence="1">The sequence shown here is derived from an EMBL/GenBank/DDBJ whole genome shotgun (WGS) entry which is preliminary data.</text>
</comment>
<dbReference type="EMBL" id="LGRX02024661">
    <property type="protein sequence ID" value="KAK3253764.1"/>
    <property type="molecule type" value="Genomic_DNA"/>
</dbReference>
<reference evidence="1 2" key="1">
    <citation type="journal article" date="2015" name="Genome Biol. Evol.">
        <title>Comparative Genomics of a Bacterivorous Green Alga Reveals Evolutionary Causalities and Consequences of Phago-Mixotrophic Mode of Nutrition.</title>
        <authorList>
            <person name="Burns J.A."/>
            <person name="Paasch A."/>
            <person name="Narechania A."/>
            <person name="Kim E."/>
        </authorList>
    </citation>
    <scope>NUCLEOTIDE SEQUENCE [LARGE SCALE GENOMIC DNA]</scope>
    <source>
        <strain evidence="1 2">PLY_AMNH</strain>
    </source>
</reference>